<evidence type="ECO:0000259" key="2">
    <source>
        <dbReference type="Pfam" id="PF14309"/>
    </source>
</evidence>
<keyword evidence="4" id="KW-1185">Reference proteome</keyword>
<feature type="region of interest" description="Disordered" evidence="1">
    <location>
        <begin position="284"/>
        <end position="346"/>
    </location>
</feature>
<dbReference type="PANTHER" id="PTHR46836">
    <property type="entry name" value="AFADIN"/>
    <property type="match status" value="1"/>
</dbReference>
<feature type="compositionally biased region" description="Polar residues" evidence="1">
    <location>
        <begin position="309"/>
        <end position="328"/>
    </location>
</feature>
<comment type="caution">
    <text evidence="3">The sequence shown here is derived from an EMBL/GenBank/DDBJ whole genome shotgun (WGS) entry which is preliminary data.</text>
</comment>
<organism evidence="3 4">
    <name type="scientific">Salix purpurea</name>
    <name type="common">Purple osier willow</name>
    <dbReference type="NCBI Taxonomy" id="77065"/>
    <lineage>
        <taxon>Eukaryota</taxon>
        <taxon>Viridiplantae</taxon>
        <taxon>Streptophyta</taxon>
        <taxon>Embryophyta</taxon>
        <taxon>Tracheophyta</taxon>
        <taxon>Spermatophyta</taxon>
        <taxon>Magnoliopsida</taxon>
        <taxon>eudicotyledons</taxon>
        <taxon>Gunneridae</taxon>
        <taxon>Pentapetalae</taxon>
        <taxon>rosids</taxon>
        <taxon>fabids</taxon>
        <taxon>Malpighiales</taxon>
        <taxon>Salicaceae</taxon>
        <taxon>Saliceae</taxon>
        <taxon>Salix</taxon>
    </lineage>
</organism>
<dbReference type="Proteomes" id="UP001151532">
    <property type="component" value="Chromosome 8"/>
</dbReference>
<evidence type="ECO:0000313" key="4">
    <source>
        <dbReference type="Proteomes" id="UP001151532"/>
    </source>
</evidence>
<evidence type="ECO:0000313" key="3">
    <source>
        <dbReference type="EMBL" id="KAJ6727122.1"/>
    </source>
</evidence>
<dbReference type="Pfam" id="PF14309">
    <property type="entry name" value="DUF4378"/>
    <property type="match status" value="1"/>
</dbReference>
<dbReference type="AlphaFoldDB" id="A0A9Q0ZAC2"/>
<accession>A0A9Q0ZAC2</accession>
<dbReference type="OrthoDB" id="1584003at2759"/>
<name>A0A9Q0ZAC2_SALPP</name>
<sequence>MSTEMQPKQMTESVIAKLMGLDELAPPQPVQKKPRVLSDNYLRRVSSIGAREKHSEHISFRLSNEEQKDYIEVFQILETLRRKKDCKMSVEKRKVRSSPSGAKVICRREEFKQSTDVSEECHDAQEVIDSKTNKFPQFFQEPKFTKKANDLQDLPPQLQSGHITVVKPLSPDCRDIGRSRKFWRLIGQGYARLPGKVQDGLVMYSREKLGLQVENKLHGSRLPTTGIAVLKPEKGKVESAGRCFSSTGAVEVFCPADMKHKEILSVQNGNLHAEVKGRKNLDCDSGPAWSRSRSRFSKQISRKMGPGTSGISTTAQTSRIRGSDTLTNESESMTSSMPVSSDKKSQFHCSDEPYMNWEAKKQISEKWKTTKKSQPFELASRSETFDEMLAIFNCESRAVSFVYKPDKCDHVVPDSRGANWNTPSGIRILEVRNDGRVRDLPKSRSFLENFNTVASPNTRTRHKSLRKPSCKSFPLIPHMVSETNRSVEANFVFQNKLENKMEANDSHRQSSKCFVSSLQNYQTLQDPWATQEGHMNEDSEGDLSEQNTEACMSSTSNTSSINVVHKQGDVEISVLKSSRLSNELFELESNNRVLPVKDEYSSPLDLPTSVQQDISNRISEVESVSSHCCGTDADPESQISFEDAYQLSPDTVLEPLFKKEISSTYDCFESVDSSLHGLESHFEFMKSEASETYSEGSGMVVSSDEDAGEGSVDDSEENFRRKFYEESRDFSYLVDVLSEAGSDSRKLLGFDSWHSQDNPLSHSVFETLEKKYGEQISWNRSEKRLLFDRINSGLIETLRPCMGMPAWTKPVARRFSSSLSQEMIGEEVWTLLVAQEKEAGKDSEKVLGKDDRWLELSDDVQFIGIEIEIFLMDELVADIVSAESF</sequence>
<evidence type="ECO:0000256" key="1">
    <source>
        <dbReference type="SAM" id="MobiDB-lite"/>
    </source>
</evidence>
<proteinExistence type="predicted"/>
<gene>
    <name evidence="3" type="ORF">OIU79_005117</name>
</gene>
<dbReference type="EMBL" id="JAPFFK010000013">
    <property type="protein sequence ID" value="KAJ6727122.1"/>
    <property type="molecule type" value="Genomic_DNA"/>
</dbReference>
<dbReference type="InterPro" id="IPR025486">
    <property type="entry name" value="DUF4378"/>
</dbReference>
<feature type="domain" description="DUF4378" evidence="2">
    <location>
        <begin position="729"/>
        <end position="877"/>
    </location>
</feature>
<protein>
    <submittedName>
        <fullName evidence="3">DUF4378 DOMAIN PROTEIN</fullName>
    </submittedName>
</protein>
<reference evidence="3" key="1">
    <citation type="submission" date="2022-11" db="EMBL/GenBank/DDBJ databases">
        <authorList>
            <person name="Hyden B.L."/>
            <person name="Feng K."/>
            <person name="Yates T."/>
            <person name="Jawdy S."/>
            <person name="Smart L.B."/>
            <person name="Muchero W."/>
        </authorList>
    </citation>
    <scope>NUCLEOTIDE SEQUENCE</scope>
    <source>
        <tissue evidence="3">Shoot tip</tissue>
    </source>
</reference>
<feature type="compositionally biased region" description="Low complexity" evidence="1">
    <location>
        <begin position="329"/>
        <end position="340"/>
    </location>
</feature>
<dbReference type="PANTHER" id="PTHR46836:SF7">
    <property type="entry name" value="PHOSPHATIDYLINOSITOL N-ACETYGLUCOSAMINLYTRANSFERASE SUBUNIT P-LIKE PROTEIN"/>
    <property type="match status" value="1"/>
</dbReference>
<reference evidence="3" key="2">
    <citation type="journal article" date="2023" name="Int. J. Mol. Sci.">
        <title>De Novo Assembly and Annotation of 11 Diverse Shrub Willow (Salix) Genomes Reveals Novel Gene Organization in Sex-Linked Regions.</title>
        <authorList>
            <person name="Hyden B."/>
            <person name="Feng K."/>
            <person name="Yates T.B."/>
            <person name="Jawdy S."/>
            <person name="Cereghino C."/>
            <person name="Smart L.B."/>
            <person name="Muchero W."/>
        </authorList>
    </citation>
    <scope>NUCLEOTIDE SEQUENCE</scope>
    <source>
        <tissue evidence="3">Shoot tip</tissue>
    </source>
</reference>